<gene>
    <name evidence="2" type="ORF">CLOHIR_00626</name>
</gene>
<reference evidence="2 3" key="2">
    <citation type="submission" date="2008-10" db="EMBL/GenBank/DDBJ databases">
        <title>Draft genome sequence of Clostridium hiranonis (DSM 13275).</title>
        <authorList>
            <person name="Sudarsanam P."/>
            <person name="Ley R."/>
            <person name="Guruge J."/>
            <person name="Turnbaugh P.J."/>
            <person name="Mahowald M."/>
            <person name="Liep D."/>
            <person name="Gordon J."/>
        </authorList>
    </citation>
    <scope>NUCLEOTIDE SEQUENCE [LARGE SCALE GENOMIC DNA]</scope>
    <source>
        <strain evidence="2 3">DSM 13275</strain>
    </source>
</reference>
<dbReference type="SUPFAM" id="SSF48452">
    <property type="entry name" value="TPR-like"/>
    <property type="match status" value="1"/>
</dbReference>
<dbReference type="Pfam" id="PF14080">
    <property type="entry name" value="DUF4261"/>
    <property type="match status" value="1"/>
</dbReference>
<dbReference type="EMBL" id="ABWP01000024">
    <property type="protein sequence ID" value="EEA85728.1"/>
    <property type="molecule type" value="Genomic_DNA"/>
</dbReference>
<organism evidence="2 3">
    <name type="scientific">Peptacetobacter hiranonis (strain DSM 13275 / JCM 10541 / KCTC 15199 / TO-931)</name>
    <name type="common">Clostridium hiranonis</name>
    <dbReference type="NCBI Taxonomy" id="500633"/>
    <lineage>
        <taxon>Bacteria</taxon>
        <taxon>Bacillati</taxon>
        <taxon>Bacillota</taxon>
        <taxon>Clostridia</taxon>
        <taxon>Peptostreptococcales</taxon>
        <taxon>Peptostreptococcaceae</taxon>
        <taxon>Peptacetobacter</taxon>
    </lineage>
</organism>
<proteinExistence type="predicted"/>
<evidence type="ECO:0000313" key="2">
    <source>
        <dbReference type="EMBL" id="EEA85728.1"/>
    </source>
</evidence>
<dbReference type="STRING" id="500633.CLOHIR_00626"/>
<name>B6FXM7_PEPHT</name>
<dbReference type="RefSeq" id="WP_006439557.1">
    <property type="nucleotide sequence ID" value="NZ_DS995355.1"/>
</dbReference>
<dbReference type="InterPro" id="IPR011990">
    <property type="entry name" value="TPR-like_helical_dom_sf"/>
</dbReference>
<protein>
    <recommendedName>
        <fullName evidence="1">DUF4261 domain-containing protein</fullName>
    </recommendedName>
</protein>
<dbReference type="HOGENOM" id="CLU_367127_0_0_9"/>
<evidence type="ECO:0000313" key="3">
    <source>
        <dbReference type="Proteomes" id="UP000003178"/>
    </source>
</evidence>
<evidence type="ECO:0000259" key="1">
    <source>
        <dbReference type="Pfam" id="PF14080"/>
    </source>
</evidence>
<dbReference type="OrthoDB" id="4827574at2"/>
<keyword evidence="3" id="KW-1185">Reference proteome</keyword>
<feature type="domain" description="DUF4261" evidence="1">
    <location>
        <begin position="679"/>
        <end position="752"/>
    </location>
</feature>
<accession>B6FXM7</accession>
<dbReference type="AlphaFoldDB" id="B6FXM7"/>
<dbReference type="Proteomes" id="UP000003178">
    <property type="component" value="Unassembled WGS sequence"/>
</dbReference>
<dbReference type="eggNOG" id="COG0457">
    <property type="taxonomic scope" value="Bacteria"/>
</dbReference>
<comment type="caution">
    <text evidence="2">The sequence shown here is derived from an EMBL/GenBank/DDBJ whole genome shotgun (WGS) entry which is preliminary data.</text>
</comment>
<sequence length="759" mass="87901">MDFKMLLEKCQIWNEDGNYAKIIEELEKIPYENRTPETDSELARAYANIAEPSDRELFKKAIDLLVPHEEYFEGDHCWNFRMAYAYYYLEQEGLALRYFEKALEARPGDEDTKLFINDCKKCIAFPRFTMSFRERTQAAWNRFVEEEEEIRHIMDEDKNHERGEEIIDKCEDILNIAFDNIAFEMGYNGEKYEIILTPEGDKVKLFELVYFANHVPESILDNWNILVGRQANENIGLRIDDLDISGEDVEVWVEKADKEMFNLSVYCEKLLPLIDEDENKVWWILTTLTDQILGEISHMRYIYSFDVLKAKRDDESIKLSKLPEKLEEMGSELSNDAENYLELYTGYEMNPNDDPDADLRFDIIAGSSCCLALINGYFNDDDFYMDELHADGVVAGFICYPIDTLREEEGSEKIFAFRDKLEESLKEECGDDAFKFIGGATGVNCGYIDFIAWDLKTVLYIAKDIFDESDIPWATFHTFRRTAGTISLKNEENDDKIDDLEYSDMDLEGEEKGHFLGFVLMSEGIWDKQQFICDLKEKWDIVAEEDGDKRDDSLVFEIDNMIAAVSLFQYPIPEGEAEINAENNYMWPEAVEVTKEHKAHIMIAVLGNEENTIEKGKLFTKLAATCCNQKYATGVYTSGVVFEPAFYENVADVMKEGELPIYNWIWFGMYKNENGLNAYTYGMYLFGKDEMEVLNVEADPEELRDFLVGITYYVIEGDVELQDGETIGCSEEDIHKIERSEGVSIPGMTLKISYEAEEY</sequence>
<reference evidence="2 3" key="1">
    <citation type="submission" date="2008-09" db="EMBL/GenBank/DDBJ databases">
        <authorList>
            <person name="Fulton L."/>
            <person name="Clifton S."/>
            <person name="Fulton B."/>
            <person name="Xu J."/>
            <person name="Minx P."/>
            <person name="Pepin K.H."/>
            <person name="Johnson M."/>
            <person name="Thiruvilangam P."/>
            <person name="Bhonagiri V."/>
            <person name="Nash W.E."/>
            <person name="Mardis E.R."/>
            <person name="Wilson R.K."/>
        </authorList>
    </citation>
    <scope>NUCLEOTIDE SEQUENCE [LARGE SCALE GENOMIC DNA]</scope>
    <source>
        <strain evidence="2 3">DSM 13275</strain>
    </source>
</reference>
<dbReference type="Gene3D" id="1.25.40.10">
    <property type="entry name" value="Tetratricopeptide repeat domain"/>
    <property type="match status" value="1"/>
</dbReference>
<dbReference type="InterPro" id="IPR025357">
    <property type="entry name" value="DUF4261"/>
</dbReference>